<gene>
    <name evidence="2" type="ORF">V0U79_03110</name>
</gene>
<dbReference type="Gene3D" id="3.40.30.10">
    <property type="entry name" value="Glutaredoxin"/>
    <property type="match status" value="1"/>
</dbReference>
<dbReference type="InterPro" id="IPR001853">
    <property type="entry name" value="DSBA-like_thioredoxin_dom"/>
</dbReference>
<sequence>MTTPVRIDLVADFVCPWCWLGWRNWLAAKKIANDIKTEVTWRPYELDPSLPEEGVPYRDYMKAKFSGENEERWKAMRTHLEAAGPGVGIDFRFDSIQHRPSTVNAHRVIRWARGQSAKKADAVAEGLFEAFFRDNRDIGDMDVLVGIAEAAGLDPVIVRDLLATDRDKAEVREEEAFFHQIGVTGVPTFIFEGQFAVPGAADPQVLANALREAASLPGRE</sequence>
<name>A0ABU7LN35_9PROT</name>
<evidence type="ECO:0000313" key="3">
    <source>
        <dbReference type="Proteomes" id="UP001354971"/>
    </source>
</evidence>
<evidence type="ECO:0000259" key="1">
    <source>
        <dbReference type="Pfam" id="PF01323"/>
    </source>
</evidence>
<proteinExistence type="predicted"/>
<keyword evidence="3" id="KW-1185">Reference proteome</keyword>
<evidence type="ECO:0000313" key="2">
    <source>
        <dbReference type="EMBL" id="MEE2525341.1"/>
    </source>
</evidence>
<feature type="domain" description="DSBA-like thioredoxin" evidence="1">
    <location>
        <begin position="7"/>
        <end position="210"/>
    </location>
</feature>
<dbReference type="EMBL" id="JAZDRP010000002">
    <property type="protein sequence ID" value="MEE2525341.1"/>
    <property type="molecule type" value="Genomic_DNA"/>
</dbReference>
<organism evidence="2 3">
    <name type="scientific">Hyphobacterium lacteum</name>
    <dbReference type="NCBI Taxonomy" id="3116575"/>
    <lineage>
        <taxon>Bacteria</taxon>
        <taxon>Pseudomonadati</taxon>
        <taxon>Pseudomonadota</taxon>
        <taxon>Alphaproteobacteria</taxon>
        <taxon>Maricaulales</taxon>
        <taxon>Maricaulaceae</taxon>
        <taxon>Hyphobacterium</taxon>
    </lineage>
</organism>
<dbReference type="Proteomes" id="UP001354971">
    <property type="component" value="Unassembled WGS sequence"/>
</dbReference>
<dbReference type="CDD" id="cd03024">
    <property type="entry name" value="DsbA_FrnE"/>
    <property type="match status" value="1"/>
</dbReference>
<dbReference type="PANTHER" id="PTHR13887">
    <property type="entry name" value="GLUTATHIONE S-TRANSFERASE KAPPA"/>
    <property type="match status" value="1"/>
</dbReference>
<protein>
    <submittedName>
        <fullName evidence="2">DsbA family oxidoreductase</fullName>
    </submittedName>
</protein>
<dbReference type="SUPFAM" id="SSF52833">
    <property type="entry name" value="Thioredoxin-like"/>
    <property type="match status" value="1"/>
</dbReference>
<comment type="caution">
    <text evidence="2">The sequence shown here is derived from an EMBL/GenBank/DDBJ whole genome shotgun (WGS) entry which is preliminary data.</text>
</comment>
<dbReference type="InterPro" id="IPR036249">
    <property type="entry name" value="Thioredoxin-like_sf"/>
</dbReference>
<accession>A0ABU7LN35</accession>
<dbReference type="Pfam" id="PF01323">
    <property type="entry name" value="DSBA"/>
    <property type="match status" value="1"/>
</dbReference>
<dbReference type="RefSeq" id="WP_330198004.1">
    <property type="nucleotide sequence ID" value="NZ_JAZDRP010000002.1"/>
</dbReference>
<reference evidence="2 3" key="1">
    <citation type="submission" date="2024-01" db="EMBL/GenBank/DDBJ databases">
        <title>Hyphobacterium bacterium isolated from marine sediment.</title>
        <authorList>
            <person name="Zhao S."/>
        </authorList>
    </citation>
    <scope>NUCLEOTIDE SEQUENCE [LARGE SCALE GENOMIC DNA]</scope>
    <source>
        <strain evidence="3">HN65</strain>
    </source>
</reference>
<dbReference type="PANTHER" id="PTHR13887:SF41">
    <property type="entry name" value="THIOREDOXIN SUPERFAMILY PROTEIN"/>
    <property type="match status" value="1"/>
</dbReference>